<dbReference type="EMBL" id="HBFP01012364">
    <property type="protein sequence ID" value="CAD8824551.1"/>
    <property type="molecule type" value="Transcribed_RNA"/>
</dbReference>
<dbReference type="AlphaFoldDB" id="A0A6T6PA47"/>
<organism evidence="3">
    <name type="scientific">Timspurckia oligopyrenoides</name>
    <dbReference type="NCBI Taxonomy" id="708627"/>
    <lineage>
        <taxon>Eukaryota</taxon>
        <taxon>Rhodophyta</taxon>
        <taxon>Bangiophyceae</taxon>
        <taxon>Porphyridiales</taxon>
        <taxon>Porphyridiaceae</taxon>
        <taxon>Timspurckia</taxon>
    </lineage>
</organism>
<name>A0A6T6PA47_9RHOD</name>
<evidence type="ECO:0000313" key="2">
    <source>
        <dbReference type="EMBL" id="CAD8824550.1"/>
    </source>
</evidence>
<protein>
    <recommendedName>
        <fullName evidence="4">Prolamin-like domain-containing protein</fullName>
    </recommendedName>
</protein>
<keyword evidence="1" id="KW-0732">Signal</keyword>
<evidence type="ECO:0008006" key="4">
    <source>
        <dbReference type="Google" id="ProtNLM"/>
    </source>
</evidence>
<feature type="chain" id="PRO_5036191683" description="Prolamin-like domain-containing protein" evidence="1">
    <location>
        <begin position="23"/>
        <end position="111"/>
    </location>
</feature>
<gene>
    <name evidence="2" type="ORF">TOLI1172_LOCUS8949</name>
    <name evidence="3" type="ORF">TOLI1172_LOCUS8950</name>
</gene>
<evidence type="ECO:0000256" key="1">
    <source>
        <dbReference type="SAM" id="SignalP"/>
    </source>
</evidence>
<accession>A0A6T6PA47</accession>
<proteinExistence type="predicted"/>
<reference evidence="3" key="1">
    <citation type="submission" date="2021-01" db="EMBL/GenBank/DDBJ databases">
        <authorList>
            <person name="Corre E."/>
            <person name="Pelletier E."/>
            <person name="Niang G."/>
            <person name="Scheremetjew M."/>
            <person name="Finn R."/>
            <person name="Kale V."/>
            <person name="Holt S."/>
            <person name="Cochrane G."/>
            <person name="Meng A."/>
            <person name="Brown T."/>
            <person name="Cohen L."/>
        </authorList>
    </citation>
    <scope>NUCLEOTIDE SEQUENCE</scope>
    <source>
        <strain evidence="3">CCMP3278</strain>
    </source>
</reference>
<feature type="signal peptide" evidence="1">
    <location>
        <begin position="1"/>
        <end position="22"/>
    </location>
</feature>
<evidence type="ECO:0000313" key="3">
    <source>
        <dbReference type="EMBL" id="CAD8824551.1"/>
    </source>
</evidence>
<dbReference type="EMBL" id="HBFP01012363">
    <property type="protein sequence ID" value="CAD8824550.1"/>
    <property type="molecule type" value="Transcribed_RNA"/>
</dbReference>
<sequence>MICNRLCFSVFVTVLLVSVVFGQGPDTSPFPTEAPIDTASAGECASQLSDSIRCFVDSLQFSASDTLDMLRVIGLTCLPQAIGFVGCLGQPETVDCLVGVLDGIQTCIDNA</sequence>